<name>A0ABR2Z3N9_9CHLO</name>
<dbReference type="Proteomes" id="UP001491310">
    <property type="component" value="Unassembled WGS sequence"/>
</dbReference>
<reference evidence="1 2" key="1">
    <citation type="journal article" date="2024" name="Nat. Commun.">
        <title>Phylogenomics reveals the evolutionary origins of lichenization in chlorophyte algae.</title>
        <authorList>
            <person name="Puginier C."/>
            <person name="Libourel C."/>
            <person name="Otte J."/>
            <person name="Skaloud P."/>
            <person name="Haon M."/>
            <person name="Grisel S."/>
            <person name="Petersen M."/>
            <person name="Berrin J.G."/>
            <person name="Delaux P.M."/>
            <person name="Dal Grande F."/>
            <person name="Keller J."/>
        </authorList>
    </citation>
    <scope>NUCLEOTIDE SEQUENCE [LARGE SCALE GENOMIC DNA]</scope>
    <source>
        <strain evidence="1 2">SAG 216-7</strain>
    </source>
</reference>
<organism evidence="1 2">
    <name type="scientific">Coccomyxa subellipsoidea</name>
    <dbReference type="NCBI Taxonomy" id="248742"/>
    <lineage>
        <taxon>Eukaryota</taxon>
        <taxon>Viridiplantae</taxon>
        <taxon>Chlorophyta</taxon>
        <taxon>core chlorophytes</taxon>
        <taxon>Trebouxiophyceae</taxon>
        <taxon>Trebouxiophyceae incertae sedis</taxon>
        <taxon>Coccomyxaceae</taxon>
        <taxon>Coccomyxa</taxon>
    </lineage>
</organism>
<evidence type="ECO:0000313" key="2">
    <source>
        <dbReference type="Proteomes" id="UP001491310"/>
    </source>
</evidence>
<evidence type="ECO:0000313" key="1">
    <source>
        <dbReference type="EMBL" id="KAK9918585.1"/>
    </source>
</evidence>
<sequence>MSTSTALSDCGTVTVPPCHWHARLDYKSSIQVCASLPSRAHDKLVIVERNGKQFACNGAVGGVLLALASAA</sequence>
<comment type="caution">
    <text evidence="1">The sequence shown here is derived from an EMBL/GenBank/DDBJ whole genome shotgun (WGS) entry which is preliminary data.</text>
</comment>
<gene>
    <name evidence="1" type="ORF">WJX75_005166</name>
</gene>
<protein>
    <submittedName>
        <fullName evidence="1">Uncharacterized protein</fullName>
    </submittedName>
</protein>
<proteinExistence type="predicted"/>
<dbReference type="EMBL" id="JALJOT010000001">
    <property type="protein sequence ID" value="KAK9918585.1"/>
    <property type="molecule type" value="Genomic_DNA"/>
</dbReference>
<keyword evidence="2" id="KW-1185">Reference proteome</keyword>
<accession>A0ABR2Z3N9</accession>